<gene>
    <name evidence="1" type="ORF">EDC22_104237</name>
</gene>
<name>A0A4R3MIE7_9HYPH</name>
<dbReference type="RefSeq" id="WP_132806226.1">
    <property type="nucleotide sequence ID" value="NZ_SMAK01000004.1"/>
</dbReference>
<evidence type="ECO:0000313" key="1">
    <source>
        <dbReference type="EMBL" id="TCT11475.1"/>
    </source>
</evidence>
<organism evidence="1 2">
    <name type="scientific">Tepidamorphus gemmatus</name>
    <dbReference type="NCBI Taxonomy" id="747076"/>
    <lineage>
        <taxon>Bacteria</taxon>
        <taxon>Pseudomonadati</taxon>
        <taxon>Pseudomonadota</taxon>
        <taxon>Alphaproteobacteria</taxon>
        <taxon>Hyphomicrobiales</taxon>
        <taxon>Tepidamorphaceae</taxon>
        <taxon>Tepidamorphus</taxon>
    </lineage>
</organism>
<reference evidence="1 2" key="1">
    <citation type="submission" date="2019-03" db="EMBL/GenBank/DDBJ databases">
        <title>Genomic Encyclopedia of Type Strains, Phase IV (KMG-IV): sequencing the most valuable type-strain genomes for metagenomic binning, comparative biology and taxonomic classification.</title>
        <authorList>
            <person name="Goeker M."/>
        </authorList>
    </citation>
    <scope>NUCLEOTIDE SEQUENCE [LARGE SCALE GENOMIC DNA]</scope>
    <source>
        <strain evidence="1 2">DSM 19345</strain>
    </source>
</reference>
<dbReference type="EMBL" id="SMAK01000004">
    <property type="protein sequence ID" value="TCT11475.1"/>
    <property type="molecule type" value="Genomic_DNA"/>
</dbReference>
<dbReference type="InterPro" id="IPR027417">
    <property type="entry name" value="P-loop_NTPase"/>
</dbReference>
<accession>A0A4R3MIE7</accession>
<dbReference type="AlphaFoldDB" id="A0A4R3MIE7"/>
<dbReference type="Pfam" id="PF03567">
    <property type="entry name" value="Sulfotransfer_2"/>
    <property type="match status" value="1"/>
</dbReference>
<keyword evidence="1" id="KW-0808">Transferase</keyword>
<dbReference type="GO" id="GO:0016020">
    <property type="term" value="C:membrane"/>
    <property type="evidence" value="ECO:0007669"/>
    <property type="project" value="InterPro"/>
</dbReference>
<protein>
    <submittedName>
        <fullName evidence="1">Sulfotransferase family protein</fullName>
    </submittedName>
</protein>
<dbReference type="Proteomes" id="UP000295678">
    <property type="component" value="Unassembled WGS sequence"/>
</dbReference>
<sequence>MSIINHTFGFVFVHVPKCAGTTVAMALSQASAYCDIEIGATPLGQAMADHYATRHGIGKHATAIQIRNVLGQAAWMRMFSFAFMRDPLARAQSTYRFLKHKFRNWRGAEVMDGFGSFEQFVVSDFFRSPGPDNILAPQLRWIGRPPAVDFIGRVETLEEDFALILETIGIPPSKREPMMRLGRRNRTDVLADSEAISPEVEAIVRDRYREDYVFLERLDTSRSYRSLPAARVRNDAI</sequence>
<evidence type="ECO:0000313" key="2">
    <source>
        <dbReference type="Proteomes" id="UP000295678"/>
    </source>
</evidence>
<dbReference type="InterPro" id="IPR005331">
    <property type="entry name" value="Sulfotransferase"/>
</dbReference>
<dbReference type="Gene3D" id="3.40.50.300">
    <property type="entry name" value="P-loop containing nucleotide triphosphate hydrolases"/>
    <property type="match status" value="1"/>
</dbReference>
<dbReference type="GO" id="GO:0008146">
    <property type="term" value="F:sulfotransferase activity"/>
    <property type="evidence" value="ECO:0007669"/>
    <property type="project" value="InterPro"/>
</dbReference>
<comment type="caution">
    <text evidence="1">The sequence shown here is derived from an EMBL/GenBank/DDBJ whole genome shotgun (WGS) entry which is preliminary data.</text>
</comment>
<dbReference type="OrthoDB" id="288532at2"/>
<dbReference type="SUPFAM" id="SSF52540">
    <property type="entry name" value="P-loop containing nucleoside triphosphate hydrolases"/>
    <property type="match status" value="1"/>
</dbReference>
<proteinExistence type="predicted"/>
<keyword evidence="2" id="KW-1185">Reference proteome</keyword>